<keyword evidence="2" id="KW-1185">Reference proteome</keyword>
<evidence type="ECO:0000313" key="2">
    <source>
        <dbReference type="Proteomes" id="UP001296776"/>
    </source>
</evidence>
<reference evidence="1" key="2">
    <citation type="journal article" date="2020" name="Microorganisms">
        <title>Osmotic Adaptation and Compatible Solute Biosynthesis of Phototrophic Bacteria as Revealed from Genome Analyses.</title>
        <authorList>
            <person name="Imhoff J.F."/>
            <person name="Rahn T."/>
            <person name="Kunzel S."/>
            <person name="Keller A."/>
            <person name="Neulinger S.C."/>
        </authorList>
    </citation>
    <scope>NUCLEOTIDE SEQUENCE</scope>
    <source>
        <strain evidence="1">DSM 11080</strain>
    </source>
</reference>
<sequence>MNRNKTYVGLDDDSYGGMTPTGTIIRDAQVFGLIPEDETCAGWSIARIDALYDQVSKAWHPYGHLVSQLPDELRARHRRIYDAAIATARARGWSADLYPD</sequence>
<accession>A0AAJ0U0Z9</accession>
<gene>
    <name evidence="1" type="ORF">CKO40_01665</name>
</gene>
<organism evidence="1 2">
    <name type="scientific">Halochromatium glycolicum</name>
    <dbReference type="NCBI Taxonomy" id="85075"/>
    <lineage>
        <taxon>Bacteria</taxon>
        <taxon>Pseudomonadati</taxon>
        <taxon>Pseudomonadota</taxon>
        <taxon>Gammaproteobacteria</taxon>
        <taxon>Chromatiales</taxon>
        <taxon>Chromatiaceae</taxon>
        <taxon>Halochromatium</taxon>
    </lineage>
</organism>
<evidence type="ECO:0000313" key="1">
    <source>
        <dbReference type="EMBL" id="MBK1703290.1"/>
    </source>
</evidence>
<dbReference type="RefSeq" id="WP_200344130.1">
    <property type="nucleotide sequence ID" value="NZ_NRSJ01000002.1"/>
</dbReference>
<name>A0AAJ0U0Z9_9GAMM</name>
<reference evidence="1" key="1">
    <citation type="submission" date="2017-08" db="EMBL/GenBank/DDBJ databases">
        <authorList>
            <person name="Imhoff J.F."/>
            <person name="Rahn T."/>
            <person name="Kuenzel S."/>
            <person name="Neulinger S.C."/>
        </authorList>
    </citation>
    <scope>NUCLEOTIDE SEQUENCE</scope>
    <source>
        <strain evidence="1">DSM 11080</strain>
    </source>
</reference>
<dbReference type="Proteomes" id="UP001296776">
    <property type="component" value="Unassembled WGS sequence"/>
</dbReference>
<proteinExistence type="predicted"/>
<comment type="caution">
    <text evidence="1">The sequence shown here is derived from an EMBL/GenBank/DDBJ whole genome shotgun (WGS) entry which is preliminary data.</text>
</comment>
<dbReference type="EMBL" id="NRSJ01000002">
    <property type="protein sequence ID" value="MBK1703290.1"/>
    <property type="molecule type" value="Genomic_DNA"/>
</dbReference>
<dbReference type="AlphaFoldDB" id="A0AAJ0U0Z9"/>
<protein>
    <submittedName>
        <fullName evidence="1">Uncharacterized protein</fullName>
    </submittedName>
</protein>